<dbReference type="PANTHER" id="PTHR46566">
    <property type="entry name" value="1-PHOSPHOFRUCTOKINASE-RELATED"/>
    <property type="match status" value="1"/>
</dbReference>
<feature type="domain" description="Carbohydrate kinase PfkB" evidence="9">
    <location>
        <begin position="25"/>
        <end position="281"/>
    </location>
</feature>
<dbReference type="InterPro" id="IPR017583">
    <property type="entry name" value="Tagatose/fructose_Pkinase"/>
</dbReference>
<dbReference type="GO" id="GO:0008662">
    <property type="term" value="F:1-phosphofructokinase activity"/>
    <property type="evidence" value="ECO:0007669"/>
    <property type="project" value="UniProtKB-UniRule"/>
</dbReference>
<evidence type="ECO:0000256" key="3">
    <source>
        <dbReference type="ARBA" id="ARBA00022741"/>
    </source>
</evidence>
<evidence type="ECO:0000256" key="4">
    <source>
        <dbReference type="ARBA" id="ARBA00022777"/>
    </source>
</evidence>
<dbReference type="GO" id="GO:0005988">
    <property type="term" value="P:lactose metabolic process"/>
    <property type="evidence" value="ECO:0007669"/>
    <property type="project" value="UniProtKB-KW"/>
</dbReference>
<evidence type="ECO:0000256" key="7">
    <source>
        <dbReference type="PIRNR" id="PIRNR000535"/>
    </source>
</evidence>
<protein>
    <recommendedName>
        <fullName evidence="7">Tagatose-6-phosphate kinase</fullName>
        <ecNumber evidence="7">2.7.1.144</ecNumber>
    </recommendedName>
</protein>
<dbReference type="SUPFAM" id="SSF53613">
    <property type="entry name" value="Ribokinase-like"/>
    <property type="match status" value="1"/>
</dbReference>
<evidence type="ECO:0000259" key="9">
    <source>
        <dbReference type="Pfam" id="PF00294"/>
    </source>
</evidence>
<dbReference type="GO" id="GO:0016052">
    <property type="term" value="P:carbohydrate catabolic process"/>
    <property type="evidence" value="ECO:0007669"/>
    <property type="project" value="UniProtKB-ARBA"/>
</dbReference>
<reference evidence="10" key="1">
    <citation type="submission" date="2022-05" db="EMBL/GenBank/DDBJ databases">
        <title>Comparative Genomics of Spacecraft Associated Microbes.</title>
        <authorList>
            <person name="Tran M.T."/>
            <person name="Wright A."/>
            <person name="Seuylemezian A."/>
            <person name="Eisen J."/>
            <person name="Coil D."/>
        </authorList>
    </citation>
    <scope>NUCLEOTIDE SEQUENCE</scope>
    <source>
        <strain evidence="10">214.1.1</strain>
    </source>
</reference>
<dbReference type="PANTHER" id="PTHR46566:SF1">
    <property type="entry name" value="1-PHOSPHOFRUCTOKINASE"/>
    <property type="match status" value="1"/>
</dbReference>
<dbReference type="NCBIfam" id="TIGR03168">
    <property type="entry name" value="1-PFK"/>
    <property type="match status" value="1"/>
</dbReference>
<organism evidence="10 11">
    <name type="scientific">Halalkalibacter oceani</name>
    <dbReference type="NCBI Taxonomy" id="1653776"/>
    <lineage>
        <taxon>Bacteria</taxon>
        <taxon>Bacillati</taxon>
        <taxon>Bacillota</taxon>
        <taxon>Bacilli</taxon>
        <taxon>Bacillales</taxon>
        <taxon>Bacillaceae</taxon>
        <taxon>Halalkalibacter</taxon>
    </lineage>
</organism>
<evidence type="ECO:0000313" key="11">
    <source>
        <dbReference type="Proteomes" id="UP001139179"/>
    </source>
</evidence>
<keyword evidence="3 7" id="KW-0547">Nucleotide-binding</keyword>
<dbReference type="PIRSF" id="PIRSF000535">
    <property type="entry name" value="1PFK/6PFK/LacC"/>
    <property type="match status" value="1"/>
</dbReference>
<dbReference type="PROSITE" id="PS00584">
    <property type="entry name" value="PFKB_KINASES_2"/>
    <property type="match status" value="1"/>
</dbReference>
<dbReference type="InterPro" id="IPR029056">
    <property type="entry name" value="Ribokinase-like"/>
</dbReference>
<keyword evidence="2 7" id="KW-0808">Transferase</keyword>
<comment type="pathway">
    <text evidence="7">Carbohydrate metabolism; D-tagatose 6-phosphate degradation; D-glyceraldehyde 3-phosphate and glycerone phosphate from D-tagatose 6-phosphate: step 1/2.</text>
</comment>
<evidence type="ECO:0000313" key="10">
    <source>
        <dbReference type="EMBL" id="MCM3714153.1"/>
    </source>
</evidence>
<comment type="caution">
    <text evidence="10">The sequence shown here is derived from an EMBL/GenBank/DDBJ whole genome shotgun (WGS) entry which is preliminary data.</text>
</comment>
<comment type="similarity">
    <text evidence="1">Belongs to the carbohydrate kinase pfkB family.</text>
</comment>
<dbReference type="RefSeq" id="WP_251222937.1">
    <property type="nucleotide sequence ID" value="NZ_JAMBOL010000005.1"/>
</dbReference>
<dbReference type="PROSITE" id="PS00583">
    <property type="entry name" value="PFKB_KINASES_1"/>
    <property type="match status" value="1"/>
</dbReference>
<evidence type="ECO:0000256" key="6">
    <source>
        <dbReference type="ARBA" id="ARBA00047745"/>
    </source>
</evidence>
<sequence length="305" mass="32711">MIYTVTLNPALDYFVRVDEVKIGLVNRSAADRKEPGGKGINVSRVLKRLGHHSEALGFIGGFTGEYVKNVVEQEDIGTNFTTVEGDTRINIKIKGHEETEINGVSPVISERALSRLYEQLAALSPGDALVLAGSVPESLPLEIYKTMTAEAQAKGAEVFVDTSGEPLRQVLEAKPTFIKPNHHELGELFDTVISAPEQALPYIRQLHERGIHYVLVSFAGKGALLGADGQIFAASPPKGTVKNSVGAGDSVVAGFLAAQKEGRSLKEAFCFAVAAGSATAFSSTFCRLEEVERLARTIDASIWEG</sequence>
<evidence type="ECO:0000256" key="8">
    <source>
        <dbReference type="RuleBase" id="RU369061"/>
    </source>
</evidence>
<dbReference type="Gene3D" id="3.40.1190.20">
    <property type="match status" value="1"/>
</dbReference>
<dbReference type="Proteomes" id="UP001139179">
    <property type="component" value="Unassembled WGS sequence"/>
</dbReference>
<dbReference type="EC" id="2.7.1.144" evidence="7"/>
<comment type="catalytic activity">
    <reaction evidence="6 8">
        <text>beta-D-fructose 1-phosphate + ATP = beta-D-fructose 1,6-bisphosphate + ADP + H(+)</text>
        <dbReference type="Rhea" id="RHEA:14213"/>
        <dbReference type="ChEBI" id="CHEBI:15378"/>
        <dbReference type="ChEBI" id="CHEBI:30616"/>
        <dbReference type="ChEBI" id="CHEBI:32966"/>
        <dbReference type="ChEBI" id="CHEBI:138881"/>
        <dbReference type="ChEBI" id="CHEBI:456216"/>
        <dbReference type="EC" id="2.7.1.56"/>
    </reaction>
</comment>
<name>A0A9X2DPM8_9BACI</name>
<keyword evidence="4 8" id="KW-0418">Kinase</keyword>
<proteinExistence type="inferred from homology"/>
<evidence type="ECO:0000256" key="1">
    <source>
        <dbReference type="ARBA" id="ARBA00005380"/>
    </source>
</evidence>
<dbReference type="FunFam" id="3.40.1190.20:FF:000001">
    <property type="entry name" value="Phosphofructokinase"/>
    <property type="match status" value="1"/>
</dbReference>
<dbReference type="NCBIfam" id="TIGR03828">
    <property type="entry name" value="pfkB"/>
    <property type="match status" value="1"/>
</dbReference>
<comment type="similarity">
    <text evidence="7">Belongs to the carbohydrate kinase PfkB family. LacC subfamily.</text>
</comment>
<comment type="catalytic activity">
    <reaction evidence="7">
        <text>D-tagatofuranose 6-phosphate + ATP = D-tagatofuranose 1,6-bisphosphate + ADP + H(+)</text>
        <dbReference type="Rhea" id="RHEA:12420"/>
        <dbReference type="ChEBI" id="CHEBI:15378"/>
        <dbReference type="ChEBI" id="CHEBI:30616"/>
        <dbReference type="ChEBI" id="CHEBI:58694"/>
        <dbReference type="ChEBI" id="CHEBI:58695"/>
        <dbReference type="ChEBI" id="CHEBI:456216"/>
        <dbReference type="EC" id="2.7.1.144"/>
    </reaction>
</comment>
<dbReference type="GO" id="GO:0005829">
    <property type="term" value="C:cytosol"/>
    <property type="evidence" value="ECO:0007669"/>
    <property type="project" value="TreeGrafter"/>
</dbReference>
<dbReference type="AlphaFoldDB" id="A0A9X2DPM8"/>
<keyword evidence="5 7" id="KW-0067">ATP-binding</keyword>
<keyword evidence="11" id="KW-1185">Reference proteome</keyword>
<dbReference type="GO" id="GO:0009024">
    <property type="term" value="F:tagatose-6-phosphate kinase activity"/>
    <property type="evidence" value="ECO:0007669"/>
    <property type="project" value="UniProtKB-EC"/>
</dbReference>
<keyword evidence="7" id="KW-0423">Lactose metabolism</keyword>
<dbReference type="GO" id="GO:0005524">
    <property type="term" value="F:ATP binding"/>
    <property type="evidence" value="ECO:0007669"/>
    <property type="project" value="UniProtKB-UniRule"/>
</dbReference>
<accession>A0A9X2DPM8</accession>
<evidence type="ECO:0000256" key="5">
    <source>
        <dbReference type="ARBA" id="ARBA00022840"/>
    </source>
</evidence>
<dbReference type="InterPro" id="IPR011611">
    <property type="entry name" value="PfkB_dom"/>
</dbReference>
<dbReference type="Pfam" id="PF00294">
    <property type="entry name" value="PfkB"/>
    <property type="match status" value="1"/>
</dbReference>
<dbReference type="InterPro" id="IPR022463">
    <property type="entry name" value="1-PFruKinase"/>
</dbReference>
<dbReference type="EMBL" id="JAMBOL010000005">
    <property type="protein sequence ID" value="MCM3714153.1"/>
    <property type="molecule type" value="Genomic_DNA"/>
</dbReference>
<evidence type="ECO:0000256" key="2">
    <source>
        <dbReference type="ARBA" id="ARBA00022679"/>
    </source>
</evidence>
<dbReference type="CDD" id="cd01164">
    <property type="entry name" value="FruK_PfkB_like"/>
    <property type="match status" value="1"/>
</dbReference>
<comment type="function">
    <text evidence="8">Catalyzes the ATP-dependent phosphorylation of fructose-l-phosphate to fructose-l,6-bisphosphate.</text>
</comment>
<dbReference type="GO" id="GO:0044281">
    <property type="term" value="P:small molecule metabolic process"/>
    <property type="evidence" value="ECO:0007669"/>
    <property type="project" value="UniProtKB-ARBA"/>
</dbReference>
<dbReference type="InterPro" id="IPR002173">
    <property type="entry name" value="Carboh/pur_kinase_PfkB_CS"/>
</dbReference>
<gene>
    <name evidence="10" type="primary">pfkB</name>
    <name evidence="10" type="ORF">M3202_08645</name>
</gene>